<dbReference type="InterPro" id="IPR046348">
    <property type="entry name" value="SIS_dom_sf"/>
</dbReference>
<dbReference type="InterPro" id="IPR009057">
    <property type="entry name" value="Homeodomain-like_sf"/>
</dbReference>
<dbReference type="PROSITE" id="PS51071">
    <property type="entry name" value="HTH_RPIR"/>
    <property type="match status" value="1"/>
</dbReference>
<organism evidence="6">
    <name type="scientific">Rhizobium sp. ZPR3</name>
    <dbReference type="NCBI Taxonomy" id="3158967"/>
    <lineage>
        <taxon>Bacteria</taxon>
        <taxon>Pseudomonadati</taxon>
        <taxon>Pseudomonadota</taxon>
        <taxon>Alphaproteobacteria</taxon>
        <taxon>Hyphomicrobiales</taxon>
        <taxon>Rhizobiaceae</taxon>
        <taxon>Rhizobium/Agrobacterium group</taxon>
        <taxon>Rhizobium</taxon>
    </lineage>
</organism>
<name>A0AAU7RXS8_9HYPH</name>
<evidence type="ECO:0000256" key="1">
    <source>
        <dbReference type="ARBA" id="ARBA00023015"/>
    </source>
</evidence>
<dbReference type="Pfam" id="PF01380">
    <property type="entry name" value="SIS"/>
    <property type="match status" value="1"/>
</dbReference>
<dbReference type="SUPFAM" id="SSF53697">
    <property type="entry name" value="SIS domain"/>
    <property type="match status" value="1"/>
</dbReference>
<dbReference type="AlphaFoldDB" id="A0AAU7RXS8"/>
<dbReference type="InterPro" id="IPR047640">
    <property type="entry name" value="RpiR-like"/>
</dbReference>
<dbReference type="InterPro" id="IPR036388">
    <property type="entry name" value="WH-like_DNA-bd_sf"/>
</dbReference>
<evidence type="ECO:0000313" key="6">
    <source>
        <dbReference type="EMBL" id="XBT94977.1"/>
    </source>
</evidence>
<dbReference type="Gene3D" id="1.10.10.10">
    <property type="entry name" value="Winged helix-like DNA-binding domain superfamily/Winged helix DNA-binding domain"/>
    <property type="match status" value="1"/>
</dbReference>
<dbReference type="InterPro" id="IPR035472">
    <property type="entry name" value="RpiR-like_SIS"/>
</dbReference>
<gene>
    <name evidence="6" type="ORF">ABM479_23745</name>
</gene>
<dbReference type="EMBL" id="CP157961">
    <property type="protein sequence ID" value="XBT94977.1"/>
    <property type="molecule type" value="Genomic_DNA"/>
</dbReference>
<dbReference type="Gene3D" id="3.40.50.10490">
    <property type="entry name" value="Glucose-6-phosphate isomerase like protein, domain 1"/>
    <property type="match status" value="1"/>
</dbReference>
<evidence type="ECO:0000256" key="3">
    <source>
        <dbReference type="ARBA" id="ARBA00023163"/>
    </source>
</evidence>
<accession>A0AAU7RXS8</accession>
<feature type="domain" description="SIS" evidence="5">
    <location>
        <begin position="133"/>
        <end position="270"/>
    </location>
</feature>
<sequence length="297" mass="31572">MMTEQAPDQLTLNERIDAALPSMSPAEQKMASYFRSQKQAVLLNSAAEISAKVGASDATVVRTARSLGFDGLADLREAILADLTAAGPEGRLSRTLEDLGATSEGALGLVLRAHRESLEVMSSVAFSEAFARTVQALFSARHRFVFGIGPSGNVAEYAALQFNRLGLSTTALSDSGIGLADRLISVEKGDAILMIAHAPVYREVSVVLDYAEAHEVPVLLVGDSLYPHVSRQVAEVLPISRGRADHLAMHGTTIVLIEAMIVALAAEDKASALSSLAKFGALRGAIDKHWLKRGVKK</sequence>
<evidence type="ECO:0000256" key="2">
    <source>
        <dbReference type="ARBA" id="ARBA00023125"/>
    </source>
</evidence>
<keyword evidence="3" id="KW-0804">Transcription</keyword>
<dbReference type="SUPFAM" id="SSF46689">
    <property type="entry name" value="Homeodomain-like"/>
    <property type="match status" value="1"/>
</dbReference>
<dbReference type="InterPro" id="IPR000281">
    <property type="entry name" value="HTH_RpiR"/>
</dbReference>
<dbReference type="PROSITE" id="PS51464">
    <property type="entry name" value="SIS"/>
    <property type="match status" value="1"/>
</dbReference>
<protein>
    <submittedName>
        <fullName evidence="6">MurR/RpiR family transcriptional regulator</fullName>
    </submittedName>
</protein>
<evidence type="ECO:0000259" key="5">
    <source>
        <dbReference type="PROSITE" id="PS51464"/>
    </source>
</evidence>
<keyword evidence="6" id="KW-0614">Plasmid</keyword>
<evidence type="ECO:0000259" key="4">
    <source>
        <dbReference type="PROSITE" id="PS51071"/>
    </source>
</evidence>
<dbReference type="GO" id="GO:0097367">
    <property type="term" value="F:carbohydrate derivative binding"/>
    <property type="evidence" value="ECO:0007669"/>
    <property type="project" value="InterPro"/>
</dbReference>
<dbReference type="Pfam" id="PF01418">
    <property type="entry name" value="HTH_6"/>
    <property type="match status" value="1"/>
</dbReference>
<dbReference type="GO" id="GO:0003677">
    <property type="term" value="F:DNA binding"/>
    <property type="evidence" value="ECO:0007669"/>
    <property type="project" value="UniProtKB-KW"/>
</dbReference>
<keyword evidence="1" id="KW-0805">Transcription regulation</keyword>
<geneLocation type="plasmid" evidence="6">
    <name>unnamed1</name>
</geneLocation>
<dbReference type="InterPro" id="IPR001347">
    <property type="entry name" value="SIS_dom"/>
</dbReference>
<dbReference type="GO" id="GO:1901135">
    <property type="term" value="P:carbohydrate derivative metabolic process"/>
    <property type="evidence" value="ECO:0007669"/>
    <property type="project" value="InterPro"/>
</dbReference>
<dbReference type="RefSeq" id="WP_349959084.1">
    <property type="nucleotide sequence ID" value="NZ_CP157961.1"/>
</dbReference>
<dbReference type="PANTHER" id="PTHR30514">
    <property type="entry name" value="GLUCOKINASE"/>
    <property type="match status" value="1"/>
</dbReference>
<proteinExistence type="predicted"/>
<dbReference type="GO" id="GO:0003700">
    <property type="term" value="F:DNA-binding transcription factor activity"/>
    <property type="evidence" value="ECO:0007669"/>
    <property type="project" value="InterPro"/>
</dbReference>
<feature type="domain" description="HTH rpiR-type" evidence="4">
    <location>
        <begin position="10"/>
        <end position="86"/>
    </location>
</feature>
<dbReference type="CDD" id="cd05013">
    <property type="entry name" value="SIS_RpiR"/>
    <property type="match status" value="1"/>
</dbReference>
<reference evidence="6" key="1">
    <citation type="submission" date="2024-06" db="EMBL/GenBank/DDBJ databases">
        <authorList>
            <person name="Li T."/>
            <person name="Gao R."/>
        </authorList>
    </citation>
    <scope>NUCLEOTIDE SEQUENCE</scope>
    <source>
        <strain evidence="6">ZPR3</strain>
        <plasmid evidence="6">unnamed1</plasmid>
    </source>
</reference>
<keyword evidence="2" id="KW-0238">DNA-binding</keyword>